<dbReference type="InterPro" id="IPR051143">
    <property type="entry name" value="TrkH_K-transport"/>
</dbReference>
<evidence type="ECO:0000256" key="1">
    <source>
        <dbReference type="ARBA" id="ARBA00004141"/>
    </source>
</evidence>
<name>A0AAV5K8X6_9ROSI</name>
<reference evidence="9 10" key="1">
    <citation type="journal article" date="2021" name="Commun. Biol.">
        <title>The genome of Shorea leprosula (Dipterocarpaceae) highlights the ecological relevance of drought in aseasonal tropical rainforests.</title>
        <authorList>
            <person name="Ng K.K.S."/>
            <person name="Kobayashi M.J."/>
            <person name="Fawcett J.A."/>
            <person name="Hatakeyama M."/>
            <person name="Paape T."/>
            <person name="Ng C.H."/>
            <person name="Ang C.C."/>
            <person name="Tnah L.H."/>
            <person name="Lee C.T."/>
            <person name="Nishiyama T."/>
            <person name="Sese J."/>
            <person name="O'Brien M.J."/>
            <person name="Copetti D."/>
            <person name="Mohd Noor M.I."/>
            <person name="Ong R.C."/>
            <person name="Putra M."/>
            <person name="Sireger I.Z."/>
            <person name="Indrioko S."/>
            <person name="Kosugi Y."/>
            <person name="Izuno A."/>
            <person name="Isagi Y."/>
            <person name="Lee S.L."/>
            <person name="Shimizu K.K."/>
        </authorList>
    </citation>
    <scope>NUCLEOTIDE SEQUENCE [LARGE SCALE GENOMIC DNA]</scope>
    <source>
        <strain evidence="9">214</strain>
    </source>
</reference>
<dbReference type="GO" id="GO:0005886">
    <property type="term" value="C:plasma membrane"/>
    <property type="evidence" value="ECO:0007669"/>
    <property type="project" value="TreeGrafter"/>
</dbReference>
<dbReference type="InterPro" id="IPR003445">
    <property type="entry name" value="Cat_transpt"/>
</dbReference>
<feature type="transmembrane region" description="Helical" evidence="8">
    <location>
        <begin position="218"/>
        <end position="241"/>
    </location>
</feature>
<dbReference type="AlphaFoldDB" id="A0AAV5K8X6"/>
<evidence type="ECO:0000313" key="10">
    <source>
        <dbReference type="Proteomes" id="UP001054252"/>
    </source>
</evidence>
<keyword evidence="6" id="KW-0406">Ion transport</keyword>
<organism evidence="9 10">
    <name type="scientific">Rubroshorea leprosula</name>
    <dbReference type="NCBI Taxonomy" id="152421"/>
    <lineage>
        <taxon>Eukaryota</taxon>
        <taxon>Viridiplantae</taxon>
        <taxon>Streptophyta</taxon>
        <taxon>Embryophyta</taxon>
        <taxon>Tracheophyta</taxon>
        <taxon>Spermatophyta</taxon>
        <taxon>Magnoliopsida</taxon>
        <taxon>eudicotyledons</taxon>
        <taxon>Gunneridae</taxon>
        <taxon>Pentapetalae</taxon>
        <taxon>rosids</taxon>
        <taxon>malvids</taxon>
        <taxon>Malvales</taxon>
        <taxon>Dipterocarpaceae</taxon>
        <taxon>Rubroshorea</taxon>
    </lineage>
</organism>
<keyword evidence="3" id="KW-0813">Transport</keyword>
<feature type="transmembrane region" description="Helical" evidence="8">
    <location>
        <begin position="253"/>
        <end position="276"/>
    </location>
</feature>
<feature type="transmembrane region" description="Helical" evidence="8">
    <location>
        <begin position="21"/>
        <end position="46"/>
    </location>
</feature>
<feature type="transmembrane region" description="Helical" evidence="8">
    <location>
        <begin position="448"/>
        <end position="469"/>
    </location>
</feature>
<evidence type="ECO:0000256" key="2">
    <source>
        <dbReference type="ARBA" id="ARBA00010864"/>
    </source>
</evidence>
<sequence>MRNLMFLARKLQRLCTHSFIFLIRLNPFWVHLTYFIAISLFGYLALKKTKPRSNSFTPNDLDTFFTSVSAATVSSMSTVEMEAFSNPQLIIITVMMLLGGEVFTSILGLLLARSRFLPKQPRPLENGVDNDKIELGLVTRTEPNKKQLPCLVRGSTLDVVEQYLTSIQSHQIPRESQNSCTNDKHLTVSHQKNLETNTYESLSRDVLLKHNSIRCLSYVVLGYFLVVHVSGSVLVSTYVNLVPSAEEVLKTRGIPVLIFSVFTIVSTFSNCGFIPTNENMIIFKKNSGLLLLLIPQIFLGNTLYPVFLRILICALEKISQRGEFRYILRNSRELGFGDLLSGIHCCFLAATMIGFVLIQLILFCSMEWNLEDLNGLTWYEKSVASLFQVVNSRHTGESVVDLSAISPAILVVFVVMMYLPPYTSFFPRKYRKMDSENNKDDDQIRSTFVESLIFSQLSYLVIFIVLVCITEREKIKDDPLNFNVLNITLEVMSAYGNVGFSTGYGCKRQLKPESYCVDRWYGFAGRWSDKGKWVLILVMFFGRLKKFNMNGGKAWILS</sequence>
<evidence type="ECO:0000256" key="3">
    <source>
        <dbReference type="ARBA" id="ARBA00022448"/>
    </source>
</evidence>
<evidence type="ECO:0000313" key="9">
    <source>
        <dbReference type="EMBL" id="GKV20433.1"/>
    </source>
</evidence>
<dbReference type="Pfam" id="PF02386">
    <property type="entry name" value="TrkH"/>
    <property type="match status" value="1"/>
</dbReference>
<evidence type="ECO:0000256" key="6">
    <source>
        <dbReference type="ARBA" id="ARBA00023065"/>
    </source>
</evidence>
<dbReference type="PANTHER" id="PTHR31064">
    <property type="entry name" value="POTASSIUM TRANSPORT PROTEIN DDB_G0292412-RELATED"/>
    <property type="match status" value="1"/>
</dbReference>
<protein>
    <submittedName>
        <fullName evidence="9">Uncharacterized protein</fullName>
    </submittedName>
</protein>
<keyword evidence="7 8" id="KW-0472">Membrane</keyword>
<feature type="transmembrane region" description="Helical" evidence="8">
    <location>
        <begin position="339"/>
        <end position="363"/>
    </location>
</feature>
<keyword evidence="5 8" id="KW-1133">Transmembrane helix</keyword>
<feature type="transmembrane region" description="Helical" evidence="8">
    <location>
        <begin position="399"/>
        <end position="419"/>
    </location>
</feature>
<keyword evidence="10" id="KW-1185">Reference proteome</keyword>
<dbReference type="Proteomes" id="UP001054252">
    <property type="component" value="Unassembled WGS sequence"/>
</dbReference>
<dbReference type="PANTHER" id="PTHR31064:SF30">
    <property type="entry name" value="HIGH-AFFINITY POTASSIUM TRANSPORT PROTEIN-RELATED"/>
    <property type="match status" value="1"/>
</dbReference>
<keyword evidence="4 8" id="KW-0812">Transmembrane</keyword>
<evidence type="ECO:0000256" key="5">
    <source>
        <dbReference type="ARBA" id="ARBA00022989"/>
    </source>
</evidence>
<accession>A0AAV5K8X6</accession>
<evidence type="ECO:0000256" key="8">
    <source>
        <dbReference type="SAM" id="Phobius"/>
    </source>
</evidence>
<comment type="caution">
    <text evidence="9">The sequence shown here is derived from an EMBL/GenBank/DDBJ whole genome shotgun (WGS) entry which is preliminary data.</text>
</comment>
<evidence type="ECO:0000256" key="7">
    <source>
        <dbReference type="ARBA" id="ARBA00023136"/>
    </source>
</evidence>
<dbReference type="GO" id="GO:0015081">
    <property type="term" value="F:sodium ion transmembrane transporter activity"/>
    <property type="evidence" value="ECO:0007669"/>
    <property type="project" value="TreeGrafter"/>
</dbReference>
<evidence type="ECO:0000256" key="4">
    <source>
        <dbReference type="ARBA" id="ARBA00022692"/>
    </source>
</evidence>
<comment type="subcellular location">
    <subcellularLocation>
        <location evidence="1">Membrane</location>
        <topology evidence="1">Multi-pass membrane protein</topology>
    </subcellularLocation>
</comment>
<dbReference type="EMBL" id="BPVZ01000055">
    <property type="protein sequence ID" value="GKV20433.1"/>
    <property type="molecule type" value="Genomic_DNA"/>
</dbReference>
<comment type="similarity">
    <text evidence="2">Belongs to the TrkH potassium transport family. HKT (TC 2.A.38.3) subfamily.</text>
</comment>
<proteinExistence type="inferred from homology"/>
<feature type="transmembrane region" description="Helical" evidence="8">
    <location>
        <begin position="89"/>
        <end position="112"/>
    </location>
</feature>
<gene>
    <name evidence="9" type="ORF">SLEP1_g30559</name>
</gene>